<dbReference type="Gene3D" id="3.40.50.410">
    <property type="entry name" value="von Willebrand factor, type A domain"/>
    <property type="match status" value="1"/>
</dbReference>
<evidence type="ECO:0000256" key="1">
    <source>
        <dbReference type="SAM" id="SignalP"/>
    </source>
</evidence>
<dbReference type="Pfam" id="PF13519">
    <property type="entry name" value="VWA_2"/>
    <property type="match status" value="1"/>
</dbReference>
<sequence>MRHHLFIRLSTLTLLMLGSVHAQAVPSRVELILDVSGSMFARLGGGQTRIAAAQAVLTDLIGRLPDAPDLNVGLRLYGARTTPGEGGACQDSELVLPLRGVDRAALLARVNAARPKGATPIAYSLQQAAADFPVGVGRNLIVLVTDGLESCGGDVKAALDSFRARGIDVQLRVIGIDLDARAQAAFGGVGTFVNARSVPELASALGQAVTPVAAPRDTRVPVRVELRSGGQPVRSGPTVSFRGVVGGETVPFAPDGGVYGASLLPGAYVATVRTAQGEQTFGGLTVQGSGENRFAFDLTPVGAVTLRVTPAQPVAGGRVHVEFSGAPAGPDNWVTVTRVSDPEDAYLDYARVSGASGALDLNVPDEEQPFEARYHLVNPDGSSRLVGRSAPFTPRRAAATVKAPAQAVAGSAVQVSWTGPNNPGDYVTVVPADAPDSRYDAYFYTASANPGRLQTLLTPGAYEVRYNNADSTRVLARAPLTLTAATYGVKGPESAVGGSRIQVGWTGPNNPGDYVTVVAKGAPVGTYTSYFYTRDGNPGSLNVPLNPGEYELRYSSEASSPNPTLASAPLKVSGATYGLQAPASGPAKGKMQVRWTGPNNHGDYVTIVKRGAPVGDYLFYFYTRDGNPGTLQLPDAPGEYELRYSTEAASPNPTLFSVPFTVK</sequence>
<dbReference type="EMBL" id="BMOE01000002">
    <property type="protein sequence ID" value="GGJ67861.1"/>
    <property type="molecule type" value="Genomic_DNA"/>
</dbReference>
<proteinExistence type="predicted"/>
<dbReference type="InterPro" id="IPR036465">
    <property type="entry name" value="vWFA_dom_sf"/>
</dbReference>
<dbReference type="Proteomes" id="UP000635726">
    <property type="component" value="Unassembled WGS sequence"/>
</dbReference>
<protein>
    <recommendedName>
        <fullName evidence="2">VWFA domain-containing protein</fullName>
    </recommendedName>
</protein>
<gene>
    <name evidence="3" type="ORF">GCM10008939_10230</name>
</gene>
<keyword evidence="1" id="KW-0732">Signal</keyword>
<organism evidence="3 4">
    <name type="scientific">Deinococcus aquiradiocola</name>
    <dbReference type="NCBI Taxonomy" id="393059"/>
    <lineage>
        <taxon>Bacteria</taxon>
        <taxon>Thermotogati</taxon>
        <taxon>Deinococcota</taxon>
        <taxon>Deinococci</taxon>
        <taxon>Deinococcales</taxon>
        <taxon>Deinococcaceae</taxon>
        <taxon>Deinococcus</taxon>
    </lineage>
</organism>
<feature type="chain" id="PRO_5037989319" description="VWFA domain-containing protein" evidence="1">
    <location>
        <begin position="25"/>
        <end position="663"/>
    </location>
</feature>
<accession>A0A917P9M1</accession>
<dbReference type="SMART" id="SM00327">
    <property type="entry name" value="VWA"/>
    <property type="match status" value="1"/>
</dbReference>
<dbReference type="SUPFAM" id="SSF53300">
    <property type="entry name" value="vWA-like"/>
    <property type="match status" value="1"/>
</dbReference>
<evidence type="ECO:0000313" key="4">
    <source>
        <dbReference type="Proteomes" id="UP000635726"/>
    </source>
</evidence>
<evidence type="ECO:0000259" key="2">
    <source>
        <dbReference type="PROSITE" id="PS50234"/>
    </source>
</evidence>
<dbReference type="PROSITE" id="PS50234">
    <property type="entry name" value="VWFA"/>
    <property type="match status" value="1"/>
</dbReference>
<dbReference type="RefSeq" id="WP_188961186.1">
    <property type="nucleotide sequence ID" value="NZ_BMOE01000002.1"/>
</dbReference>
<evidence type="ECO:0000313" key="3">
    <source>
        <dbReference type="EMBL" id="GGJ67861.1"/>
    </source>
</evidence>
<feature type="signal peptide" evidence="1">
    <location>
        <begin position="1"/>
        <end position="24"/>
    </location>
</feature>
<reference evidence="3" key="2">
    <citation type="submission" date="2020-09" db="EMBL/GenBank/DDBJ databases">
        <authorList>
            <person name="Sun Q."/>
            <person name="Ohkuma M."/>
        </authorList>
    </citation>
    <scope>NUCLEOTIDE SEQUENCE</scope>
    <source>
        <strain evidence="3">JCM 14371</strain>
    </source>
</reference>
<name>A0A917P9M1_9DEIO</name>
<reference evidence="3" key="1">
    <citation type="journal article" date="2014" name="Int. J. Syst. Evol. Microbiol.">
        <title>Complete genome sequence of Corynebacterium casei LMG S-19264T (=DSM 44701T), isolated from a smear-ripened cheese.</title>
        <authorList>
            <consortium name="US DOE Joint Genome Institute (JGI-PGF)"/>
            <person name="Walter F."/>
            <person name="Albersmeier A."/>
            <person name="Kalinowski J."/>
            <person name="Ruckert C."/>
        </authorList>
    </citation>
    <scope>NUCLEOTIDE SEQUENCE</scope>
    <source>
        <strain evidence="3">JCM 14371</strain>
    </source>
</reference>
<keyword evidence="4" id="KW-1185">Reference proteome</keyword>
<comment type="caution">
    <text evidence="3">The sequence shown here is derived from an EMBL/GenBank/DDBJ whole genome shotgun (WGS) entry which is preliminary data.</text>
</comment>
<dbReference type="InterPro" id="IPR002035">
    <property type="entry name" value="VWF_A"/>
</dbReference>
<feature type="domain" description="VWFA" evidence="2">
    <location>
        <begin position="28"/>
        <end position="176"/>
    </location>
</feature>
<dbReference type="AlphaFoldDB" id="A0A917P9M1"/>